<sequence>MEDVRELKNVLERVEGKLIAAEKIYTAMNFSGFLAVLTLFYVILKFFHGGTAFSIAYWATATILVVAFTSKVWKRIVIISGIKRDPRKKIGWEITGAWIAGAMLGWVLVPSLNPGVNEEAGLAVGFLSFISVSLLGQWGILRRCYKAENEMVPAFLIPALAIPLAWRMKSGAMVWAGFVVSLGFAATILLYLHSAFKAVER</sequence>
<gene>
    <name evidence="2" type="ORF">A3L09_01760</name>
</gene>
<dbReference type="OrthoDB" id="86220at2157"/>
<keyword evidence="1" id="KW-1133">Transmembrane helix</keyword>
<feature type="transmembrane region" description="Helical" evidence="1">
    <location>
        <begin position="90"/>
        <end position="109"/>
    </location>
</feature>
<evidence type="ECO:0000313" key="2">
    <source>
        <dbReference type="EMBL" id="ASJ02079.1"/>
    </source>
</evidence>
<feature type="transmembrane region" description="Helical" evidence="1">
    <location>
        <begin position="121"/>
        <end position="140"/>
    </location>
</feature>
<accession>A0A2Z2M9M4</accession>
<evidence type="ECO:0000256" key="1">
    <source>
        <dbReference type="SAM" id="Phobius"/>
    </source>
</evidence>
<evidence type="ECO:0000313" key="3">
    <source>
        <dbReference type="Proteomes" id="UP000250179"/>
    </source>
</evidence>
<name>A0A2Z2M9M4_THEPR</name>
<feature type="transmembrane region" description="Helical" evidence="1">
    <location>
        <begin position="24"/>
        <end position="44"/>
    </location>
</feature>
<feature type="transmembrane region" description="Helical" evidence="1">
    <location>
        <begin position="174"/>
        <end position="192"/>
    </location>
</feature>
<dbReference type="AlphaFoldDB" id="A0A2Z2M9M4"/>
<keyword evidence="3" id="KW-1185">Reference proteome</keyword>
<dbReference type="Proteomes" id="UP000250179">
    <property type="component" value="Chromosome"/>
</dbReference>
<dbReference type="EMBL" id="CP014862">
    <property type="protein sequence ID" value="ASJ02079.1"/>
    <property type="molecule type" value="Genomic_DNA"/>
</dbReference>
<feature type="transmembrane region" description="Helical" evidence="1">
    <location>
        <begin position="50"/>
        <end position="69"/>
    </location>
</feature>
<dbReference type="GeneID" id="33319096"/>
<proteinExistence type="predicted"/>
<dbReference type="KEGG" id="tprf:A3L09_01760"/>
<protein>
    <submittedName>
        <fullName evidence="2">Uncharacterized protein</fullName>
    </submittedName>
</protein>
<organism evidence="2 3">
    <name type="scientific">Thermococcus profundus</name>
    <dbReference type="NCBI Taxonomy" id="49899"/>
    <lineage>
        <taxon>Archaea</taxon>
        <taxon>Methanobacteriati</taxon>
        <taxon>Methanobacteriota</taxon>
        <taxon>Thermococci</taxon>
        <taxon>Thermococcales</taxon>
        <taxon>Thermococcaceae</taxon>
        <taxon>Thermococcus</taxon>
    </lineage>
</organism>
<keyword evidence="1" id="KW-0472">Membrane</keyword>
<dbReference type="RefSeq" id="WP_088857345.1">
    <property type="nucleotide sequence ID" value="NZ_CP014862.1"/>
</dbReference>
<reference evidence="2 3" key="1">
    <citation type="submission" date="2016-03" db="EMBL/GenBank/DDBJ databases">
        <title>Complete genome sequence of Thermococcus profundus strain DT5432.</title>
        <authorList>
            <person name="Oger P.M."/>
        </authorList>
    </citation>
    <scope>NUCLEOTIDE SEQUENCE [LARGE SCALE GENOMIC DNA]</scope>
    <source>
        <strain evidence="2 3">DT 5432</strain>
    </source>
</reference>
<keyword evidence="1" id="KW-0812">Transmembrane</keyword>